<protein>
    <submittedName>
        <fullName evidence="2">MaoC family dehydratase</fullName>
    </submittedName>
</protein>
<dbReference type="SUPFAM" id="SSF54637">
    <property type="entry name" value="Thioesterase/thiol ester dehydrase-isomerase"/>
    <property type="match status" value="1"/>
</dbReference>
<sequence>MNKQKDDRVGIKLEPFTYKVERCKVRELLCALDNHQSVDATDEYIPPTFPTVIEFWGSQTSVSKTLGLKIEKVLHGGQEYEYRGKIRIGDDITVYGDVEDVYTKAAMTFVVIKKEFVNQHGETVVVGRSTIIERQ</sequence>
<dbReference type="AlphaFoldDB" id="A0A517I5N4"/>
<dbReference type="EMBL" id="CP042161">
    <property type="protein sequence ID" value="QDS34220.1"/>
    <property type="molecule type" value="Genomic_DNA"/>
</dbReference>
<evidence type="ECO:0000313" key="3">
    <source>
        <dbReference type="Proteomes" id="UP000317713"/>
    </source>
</evidence>
<reference evidence="2 3" key="1">
    <citation type="submission" date="2019-07" db="EMBL/GenBank/DDBJ databases">
        <title>Characterization of Brevibacillus brevis HK544, as a potential biocontrol agent.</title>
        <authorList>
            <person name="Kim H."/>
        </authorList>
    </citation>
    <scope>NUCLEOTIDE SEQUENCE [LARGE SCALE GENOMIC DNA]</scope>
    <source>
        <strain evidence="2 3">HK544</strain>
    </source>
</reference>
<dbReference type="Proteomes" id="UP000317713">
    <property type="component" value="Chromosome"/>
</dbReference>
<feature type="domain" description="FAS1-like dehydratase" evidence="1">
    <location>
        <begin position="9"/>
        <end position="125"/>
    </location>
</feature>
<dbReference type="CDD" id="cd03441">
    <property type="entry name" value="R_hydratase_like"/>
    <property type="match status" value="1"/>
</dbReference>
<evidence type="ECO:0000313" key="2">
    <source>
        <dbReference type="EMBL" id="QDS34220.1"/>
    </source>
</evidence>
<proteinExistence type="predicted"/>
<name>A0A517I5N4_BREBE</name>
<dbReference type="RefSeq" id="WP_144615650.1">
    <property type="nucleotide sequence ID" value="NZ_CP042161.1"/>
</dbReference>
<organism evidence="2 3">
    <name type="scientific">Brevibacillus brevis</name>
    <name type="common">Bacillus brevis</name>
    <dbReference type="NCBI Taxonomy" id="1393"/>
    <lineage>
        <taxon>Bacteria</taxon>
        <taxon>Bacillati</taxon>
        <taxon>Bacillota</taxon>
        <taxon>Bacilli</taxon>
        <taxon>Bacillales</taxon>
        <taxon>Paenibacillaceae</taxon>
        <taxon>Brevibacillus</taxon>
    </lineage>
</organism>
<dbReference type="InterPro" id="IPR039569">
    <property type="entry name" value="FAS1-like_DH_region"/>
</dbReference>
<accession>A0A517I5N4</accession>
<evidence type="ECO:0000259" key="1">
    <source>
        <dbReference type="Pfam" id="PF13452"/>
    </source>
</evidence>
<dbReference type="InterPro" id="IPR029069">
    <property type="entry name" value="HotDog_dom_sf"/>
</dbReference>
<gene>
    <name evidence="2" type="ORF">FPS98_09645</name>
</gene>
<dbReference type="Gene3D" id="3.10.129.10">
    <property type="entry name" value="Hotdog Thioesterase"/>
    <property type="match status" value="1"/>
</dbReference>
<dbReference type="Pfam" id="PF13452">
    <property type="entry name" value="FAS1_DH_region"/>
    <property type="match status" value="1"/>
</dbReference>